<dbReference type="PATRIC" id="fig|1158602.3.peg.1647"/>
<organism evidence="2 3">
    <name type="scientific">Enterococcus raffinosus ATCC 49464</name>
    <dbReference type="NCBI Taxonomy" id="1158602"/>
    <lineage>
        <taxon>Bacteria</taxon>
        <taxon>Bacillati</taxon>
        <taxon>Bacillota</taxon>
        <taxon>Bacilli</taxon>
        <taxon>Lactobacillales</taxon>
        <taxon>Enterococcaceae</taxon>
        <taxon>Enterococcus</taxon>
    </lineage>
</organism>
<dbReference type="PANTHER" id="PTHR33498:SF1">
    <property type="entry name" value="TRANSPOSASE FOR INSERTION SEQUENCE ELEMENT IS1557"/>
    <property type="match status" value="1"/>
</dbReference>
<dbReference type="HOGENOM" id="CLU_041900_1_3_9"/>
<dbReference type="PANTHER" id="PTHR33498">
    <property type="entry name" value="TRANSPOSASE FOR INSERTION SEQUENCE ELEMENT IS1557"/>
    <property type="match status" value="1"/>
</dbReference>
<dbReference type="Proteomes" id="UP000013877">
    <property type="component" value="Unassembled WGS sequence"/>
</dbReference>
<sequence>RIVADRFHISQHIGRAFTNHRIQVMKSFKKGDTRSKHLKKYWKLLQKNAWELKGQHRYWRPSFGAHLTETEIVDRLLSYDGSLKQGYEVYQHFLSAIRRRDVPDFTKLLKENYEELPEHYHPVITTFKKYQTEIKRALRVPYSNGPLECLNNHIKVLKRMAYGFRNFQNYRERIFLYREKYFKKTTQMNKTRTTTRLDKRAA</sequence>
<evidence type="ECO:0000313" key="2">
    <source>
        <dbReference type="EMBL" id="EOH79504.1"/>
    </source>
</evidence>
<evidence type="ECO:0000259" key="1">
    <source>
        <dbReference type="Pfam" id="PF01610"/>
    </source>
</evidence>
<dbReference type="InterPro" id="IPR047951">
    <property type="entry name" value="Transpos_ISL3"/>
</dbReference>
<protein>
    <recommendedName>
        <fullName evidence="1">Transposase IS204/IS1001/IS1096/IS1165 DDE domain-containing protein</fullName>
    </recommendedName>
</protein>
<accession>R2RU90</accession>
<dbReference type="AlphaFoldDB" id="R2RU90"/>
<comment type="caution">
    <text evidence="2">The sequence shown here is derived from an EMBL/GenBank/DDBJ whole genome shotgun (WGS) entry which is preliminary data.</text>
</comment>
<proteinExistence type="predicted"/>
<gene>
    <name evidence="2" type="ORF">UAK_01634</name>
</gene>
<name>R2RU90_9ENTE</name>
<dbReference type="RefSeq" id="WP_010744933.1">
    <property type="nucleotide sequence ID" value="NZ_KB946257.1"/>
</dbReference>
<feature type="non-terminal residue" evidence="2">
    <location>
        <position position="1"/>
    </location>
</feature>
<feature type="domain" description="Transposase IS204/IS1001/IS1096/IS1165 DDE" evidence="1">
    <location>
        <begin position="2"/>
        <end position="174"/>
    </location>
</feature>
<dbReference type="Pfam" id="PF01610">
    <property type="entry name" value="DDE_Tnp_ISL3"/>
    <property type="match status" value="1"/>
</dbReference>
<reference evidence="2 3" key="1">
    <citation type="submission" date="2013-02" db="EMBL/GenBank/DDBJ databases">
        <title>The Genome Sequence of Enterococcus raffinosus ATCC_49464.</title>
        <authorList>
            <consortium name="The Broad Institute Genome Sequencing Platform"/>
            <consortium name="The Broad Institute Genome Sequencing Center for Infectious Disease"/>
            <person name="Earl A.M."/>
            <person name="Gilmore M.S."/>
            <person name="Lebreton F."/>
            <person name="Walker B."/>
            <person name="Young S.K."/>
            <person name="Zeng Q."/>
            <person name="Gargeya S."/>
            <person name="Fitzgerald M."/>
            <person name="Haas B."/>
            <person name="Abouelleil A."/>
            <person name="Alvarado L."/>
            <person name="Arachchi H.M."/>
            <person name="Berlin A.M."/>
            <person name="Chapman S.B."/>
            <person name="Dewar J."/>
            <person name="Goldberg J."/>
            <person name="Griggs A."/>
            <person name="Gujja S."/>
            <person name="Hansen M."/>
            <person name="Howarth C."/>
            <person name="Imamovic A."/>
            <person name="Larimer J."/>
            <person name="McCowan C."/>
            <person name="Murphy C."/>
            <person name="Neiman D."/>
            <person name="Pearson M."/>
            <person name="Priest M."/>
            <person name="Roberts A."/>
            <person name="Saif S."/>
            <person name="Shea T."/>
            <person name="Sisk P."/>
            <person name="Sykes S."/>
            <person name="Wortman J."/>
            <person name="Nusbaum C."/>
            <person name="Birren B."/>
        </authorList>
    </citation>
    <scope>NUCLEOTIDE SEQUENCE [LARGE SCALE GENOMIC DNA]</scope>
    <source>
        <strain evidence="2 3">ATCC 49464</strain>
    </source>
</reference>
<dbReference type="InterPro" id="IPR002560">
    <property type="entry name" value="Transposase_DDE"/>
</dbReference>
<evidence type="ECO:0000313" key="3">
    <source>
        <dbReference type="Proteomes" id="UP000013877"/>
    </source>
</evidence>
<dbReference type="EMBL" id="AJAL01000007">
    <property type="protein sequence ID" value="EOH79504.1"/>
    <property type="molecule type" value="Genomic_DNA"/>
</dbReference>